<dbReference type="PANTHER" id="PTHR10039">
    <property type="entry name" value="AMELOGENIN"/>
    <property type="match status" value="1"/>
</dbReference>
<dbReference type="InterPro" id="IPR027417">
    <property type="entry name" value="P-loop_NTPase"/>
</dbReference>
<name>A0A975S7X5_9MICC</name>
<gene>
    <name evidence="1" type="ORF">KG104_06965</name>
</gene>
<dbReference type="SUPFAM" id="SSF52540">
    <property type="entry name" value="P-loop containing nucleoside triphosphate hydrolases"/>
    <property type="match status" value="1"/>
</dbReference>
<evidence type="ECO:0000313" key="1">
    <source>
        <dbReference type="EMBL" id="QWQ37466.1"/>
    </source>
</evidence>
<dbReference type="RefSeq" id="WP_207346550.1">
    <property type="nucleotide sequence ID" value="NZ_CP076456.1"/>
</dbReference>
<proteinExistence type="predicted"/>
<dbReference type="PANTHER" id="PTHR10039:SF5">
    <property type="entry name" value="NACHT DOMAIN-CONTAINING PROTEIN"/>
    <property type="match status" value="1"/>
</dbReference>
<reference evidence="1" key="1">
    <citation type="submission" date="2021-06" db="EMBL/GenBank/DDBJ databases">
        <title>Novel species in genus Arthrobacter.</title>
        <authorList>
            <person name="Zhang G."/>
        </authorList>
    </citation>
    <scope>NUCLEOTIDE SEQUENCE</scope>
    <source>
        <strain evidence="1">Zg-ZUI122</strain>
    </source>
</reference>
<protein>
    <submittedName>
        <fullName evidence="1">Uncharacterized protein</fullName>
    </submittedName>
</protein>
<keyword evidence="2" id="KW-1185">Reference proteome</keyword>
<dbReference type="EMBL" id="CP076456">
    <property type="protein sequence ID" value="QWQ37466.1"/>
    <property type="molecule type" value="Genomic_DNA"/>
</dbReference>
<accession>A0A975S7X5</accession>
<evidence type="ECO:0000313" key="2">
    <source>
        <dbReference type="Proteomes" id="UP000680588"/>
    </source>
</evidence>
<dbReference type="KEGG" id="asun:KG104_06965"/>
<sequence>MSHGMGGPGLRGADDEQLFYEDLIAGYVHSDGYVRRTWLEQEVIDRLGRPECQYVLLVAEPGAGKTGLMAGLADRNPQWLRYFNRRDSTTPLSGGDATSALIRIGHQFAARQPALFDPQRLEVVVNQRVTQAGPESSVVGVRIEDLHVSPFHRTAIRVSQEIGGLNGHLVGVEVTNATLEPRLLAPETLQYLALIDPAVVLGASQPGEHVVVLVDALDEVFRFRGGMSILDWLESGPELPPNVRFVVSSRPHPRLKAFEGARAGSIEVIRLDAASAGVLDDTREFSRHLLAVSIAEEHLPDHDAAAERLAQASEGNFAYLTAYARALRSAMQDDNEATLDDLLRLDELPKGLGALYATFLRNVREEINLLGGLDVESPVGPADRLTPAWEGAGQRMLGVLAVARAPMTLEQLMNLGGIRVWRSAAISVLQRLTPFLDEVGVAWQLFHPSVAEFLTRDAVEEAPDLGVEGDEWHRRIVRAYQKDTSWDKVGWESIDDYGLLHLVEHLVELGDASRNEVKALVNPSLRAASRKRFLTDLPFKRIVEIALAEANKEADPGKALAATLFLDVVRTELSSSERLLAPAVFGLMAKLGRLGEADARVQLLLPSEHQFTALQAIVACTPAAQRPLLGAHDGADRLVAAALEMPVARNKAIKAAAETLAPYDLDRALATAAEAENDGAHNVHDSVVAAAVRAAGPASALGLLDRLHEGRATVAVDVAQGAELVDRERLLLFAEQHLDAETLQGRITALAGLVAGWHQSDQGRSANAALELRAMIQQPLEQNDSSGDRRRAMLEAASMVRLAEPDLAVWLLDRIEEVDSTNSWVMTRAAALWAAWGERDKCRKVAERVLTYERSLGWYGPAANIAALAVAVNTADPAWALELADEAEGLIVKAAGSVHDPFERSRVDATLGEVARAFSAWDRERALRVGRLMGGSWIRGGSWDSFHGRSSVLACIGIDASDTDIDLARDLLDECAPDQAPAAVLGRHDPKLIRGGLFRPAEGLVSKDEGVLRTTNFIVFIRNSVNYWFRGRDWRWFVEPAEVARSIGMPPGSAGAVASWAGVIAAAIEPVAKLDRDMAIDLAGWPSDSGERLIACAALVRALTEAGDGRAAAALDALDRAAVSLPRYVAELDLEKVDQGPVLAYLNPSVRARWEAALLLPSNAMHIAEELSKATDSWYLDATLRAQRLWELILAKSPEGWDRQTIMESISRGLSSMAGYPDDIQSDLVRVAAALALSRFDATQAEAIAATIQHPGRALLARIHVAAMTADADAVPAACRATLESAPADLSVLDRAAAAATATALAAGEDKQGALDLTDIGVAALEGADALSATWGLVMLAAKIDGPRRVFLLHEALRRAEEVGNVYLRNDVLASMLEPATLTNDSSVITMVARRLLAADWQVLMEGLRRAIGPLVTLAGPGLLTQLDEALWAAQQVVGANGPPKHLDAVASPPLRVQVLTATSPEAGTVDTVGFDVL</sequence>
<dbReference type="Proteomes" id="UP000680588">
    <property type="component" value="Chromosome"/>
</dbReference>
<organism evidence="1 2">
    <name type="scientific">Arthrobacter sunyaminii</name>
    <dbReference type="NCBI Taxonomy" id="2816859"/>
    <lineage>
        <taxon>Bacteria</taxon>
        <taxon>Bacillati</taxon>
        <taxon>Actinomycetota</taxon>
        <taxon>Actinomycetes</taxon>
        <taxon>Micrococcales</taxon>
        <taxon>Micrococcaceae</taxon>
        <taxon>Arthrobacter</taxon>
    </lineage>
</organism>